<evidence type="ECO:0000256" key="2">
    <source>
        <dbReference type="ARBA" id="ARBA00013855"/>
    </source>
</evidence>
<dbReference type="GO" id="GO:0005886">
    <property type="term" value="C:plasma membrane"/>
    <property type="evidence" value="ECO:0007669"/>
    <property type="project" value="TreeGrafter"/>
</dbReference>
<keyword evidence="5" id="KW-0812">Transmembrane</keyword>
<evidence type="ECO:0000256" key="3">
    <source>
        <dbReference type="ARBA" id="ARBA00022960"/>
    </source>
</evidence>
<keyword evidence="5" id="KW-0472">Membrane</keyword>
<gene>
    <name evidence="7" type="ORF">DIS07_11890</name>
</gene>
<evidence type="ECO:0000256" key="1">
    <source>
        <dbReference type="ARBA" id="ARBA00009369"/>
    </source>
</evidence>
<organism evidence="7 8">
    <name type="scientific">Polaribacter aquimarinus</name>
    <dbReference type="NCBI Taxonomy" id="2100726"/>
    <lineage>
        <taxon>Bacteria</taxon>
        <taxon>Pseudomonadati</taxon>
        <taxon>Bacteroidota</taxon>
        <taxon>Flavobacteriia</taxon>
        <taxon>Flavobacteriales</taxon>
        <taxon>Flavobacteriaceae</taxon>
    </lineage>
</organism>
<keyword evidence="5" id="KW-1133">Transmembrane helix</keyword>
<dbReference type="InterPro" id="IPR042175">
    <property type="entry name" value="Cell/Rod_MreC_2"/>
</dbReference>
<sequence length="276" mass="31492">MQQIIYFFQKFKYFLFFLFLEIIALTFTFNNLNFHKSKFVNSANLVTGGIYSSISNTSEYFSLKEKNALLVEENNYLKNLLEKQKSVIINIDSTVNDTIKYNQKFTYATAKIHKNEYSKAFNFLLINKGSNHGIKREMAVINSKGIIGITENTSSEYARVQSILNKNSKINARLKGKTFYFGSLEWNGLDYNTVQLYDIPRQASVKIGDTIETGGKSTIFPEGIPIGTISKINEGNTADNKIDITLFNDMSNLKHVYVIKSLDKIQVNNLETLQDE</sequence>
<evidence type="ECO:0000259" key="6">
    <source>
        <dbReference type="Pfam" id="PF04085"/>
    </source>
</evidence>
<accession>A0A2U2J8H1</accession>
<comment type="similarity">
    <text evidence="1">Belongs to the MreC family.</text>
</comment>
<evidence type="ECO:0000256" key="4">
    <source>
        <dbReference type="ARBA" id="ARBA00032089"/>
    </source>
</evidence>
<dbReference type="Proteomes" id="UP000245670">
    <property type="component" value="Unassembled WGS sequence"/>
</dbReference>
<dbReference type="RefSeq" id="WP_109405478.1">
    <property type="nucleotide sequence ID" value="NZ_QFFG01000005.1"/>
</dbReference>
<keyword evidence="8" id="KW-1185">Reference proteome</keyword>
<dbReference type="Gene3D" id="2.40.10.350">
    <property type="entry name" value="Rod shape-determining protein MreC, domain 2"/>
    <property type="match status" value="1"/>
</dbReference>
<evidence type="ECO:0000313" key="7">
    <source>
        <dbReference type="EMBL" id="PWG04638.1"/>
    </source>
</evidence>
<feature type="domain" description="Rod shape-determining protein MreC beta-barrel core" evidence="6">
    <location>
        <begin position="114"/>
        <end position="260"/>
    </location>
</feature>
<evidence type="ECO:0000256" key="5">
    <source>
        <dbReference type="SAM" id="Phobius"/>
    </source>
</evidence>
<dbReference type="NCBIfam" id="NF010532">
    <property type="entry name" value="PRK13922.9-3"/>
    <property type="match status" value="1"/>
</dbReference>
<dbReference type="PANTHER" id="PTHR34138">
    <property type="entry name" value="CELL SHAPE-DETERMINING PROTEIN MREC"/>
    <property type="match status" value="1"/>
</dbReference>
<comment type="caution">
    <text evidence="7">The sequence shown here is derived from an EMBL/GenBank/DDBJ whole genome shotgun (WGS) entry which is preliminary data.</text>
</comment>
<dbReference type="InterPro" id="IPR007221">
    <property type="entry name" value="MreC"/>
</dbReference>
<dbReference type="EMBL" id="QFFG01000005">
    <property type="protein sequence ID" value="PWG04638.1"/>
    <property type="molecule type" value="Genomic_DNA"/>
</dbReference>
<feature type="transmembrane region" description="Helical" evidence="5">
    <location>
        <begin position="12"/>
        <end position="29"/>
    </location>
</feature>
<dbReference type="AlphaFoldDB" id="A0A2U2J8H1"/>
<dbReference type="GO" id="GO:0008360">
    <property type="term" value="P:regulation of cell shape"/>
    <property type="evidence" value="ECO:0007669"/>
    <property type="project" value="UniProtKB-KW"/>
</dbReference>
<dbReference type="Pfam" id="PF04085">
    <property type="entry name" value="MreC"/>
    <property type="match status" value="1"/>
</dbReference>
<dbReference type="PANTHER" id="PTHR34138:SF1">
    <property type="entry name" value="CELL SHAPE-DETERMINING PROTEIN MREC"/>
    <property type="match status" value="1"/>
</dbReference>
<proteinExistence type="inferred from homology"/>
<evidence type="ECO:0000313" key="8">
    <source>
        <dbReference type="Proteomes" id="UP000245670"/>
    </source>
</evidence>
<dbReference type="Gene3D" id="2.40.10.340">
    <property type="entry name" value="Rod shape-determining protein MreC, domain 1"/>
    <property type="match status" value="1"/>
</dbReference>
<dbReference type="InterPro" id="IPR055342">
    <property type="entry name" value="MreC_beta-barrel_core"/>
</dbReference>
<dbReference type="OrthoDB" id="9811827at2"/>
<protein>
    <recommendedName>
        <fullName evidence="2">Cell shape-determining protein MreC</fullName>
    </recommendedName>
    <alternativeName>
        <fullName evidence="4">Cell shape protein MreC</fullName>
    </alternativeName>
</protein>
<keyword evidence="3" id="KW-0133">Cell shape</keyword>
<name>A0A2U2J8H1_9FLAO</name>
<reference evidence="7 8" key="1">
    <citation type="submission" date="2018-05" db="EMBL/GenBank/DDBJ databases">
        <title>Polaribacter aquimarinus sp. nov., isolated from sediment in a sediment of sea.</title>
        <authorList>
            <person name="Lu D."/>
        </authorList>
    </citation>
    <scope>NUCLEOTIDE SEQUENCE [LARGE SCALE GENOMIC DNA]</scope>
    <source>
        <strain evidence="7 8">ZY113</strain>
    </source>
</reference>
<dbReference type="InterPro" id="IPR042177">
    <property type="entry name" value="Cell/Rod_1"/>
</dbReference>